<reference evidence="1 2" key="1">
    <citation type="journal article" date="2014" name="World J. Microbiol. Biotechnol.">
        <title>Biodiversity and physiological characteristics of Antarctic and Arctic lichens-associated bacteria.</title>
        <authorList>
            <person name="Lee Y.M."/>
            <person name="Kim E.H."/>
            <person name="Lee H.K."/>
            <person name="Hong S.G."/>
        </authorList>
    </citation>
    <scope>NUCLEOTIDE SEQUENCE [LARGE SCALE GENOMIC DNA]</scope>
    <source>
        <strain evidence="1 2">PAMC 26569</strain>
    </source>
</reference>
<protein>
    <submittedName>
        <fullName evidence="1">Uncharacterized protein</fullName>
    </submittedName>
</protein>
<accession>A0A6M8HNX8</accession>
<dbReference type="RefSeq" id="WP_171837108.1">
    <property type="nucleotide sequence ID" value="NZ_CP053708.1"/>
</dbReference>
<dbReference type="KEGG" id="lck:HN018_08165"/>
<dbReference type="EMBL" id="CP053708">
    <property type="protein sequence ID" value="QKE90026.1"/>
    <property type="molecule type" value="Genomic_DNA"/>
</dbReference>
<dbReference type="AlphaFoldDB" id="A0A6M8HNX8"/>
<gene>
    <name evidence="1" type="ORF">HN018_08165</name>
</gene>
<evidence type="ECO:0000313" key="1">
    <source>
        <dbReference type="EMBL" id="QKE90026.1"/>
    </source>
</evidence>
<name>A0A6M8HNX8_9PROT</name>
<keyword evidence="2" id="KW-1185">Reference proteome</keyword>
<organism evidence="1 2">
    <name type="scientific">Lichenicola cladoniae</name>
    <dbReference type="NCBI Taxonomy" id="1484109"/>
    <lineage>
        <taxon>Bacteria</taxon>
        <taxon>Pseudomonadati</taxon>
        <taxon>Pseudomonadota</taxon>
        <taxon>Alphaproteobacteria</taxon>
        <taxon>Acetobacterales</taxon>
        <taxon>Acetobacteraceae</taxon>
        <taxon>Lichenicola</taxon>
    </lineage>
</organism>
<evidence type="ECO:0000313" key="2">
    <source>
        <dbReference type="Proteomes" id="UP000500767"/>
    </source>
</evidence>
<sequence>MEIHSKFYALRNPVRLLPTGRQADDLIVANHLLPRMDADITIPDKAANVNELPKIMIRNSLWQVPWPKILYPNSSGPGPY</sequence>
<proteinExistence type="predicted"/>
<dbReference type="Proteomes" id="UP000500767">
    <property type="component" value="Chromosome"/>
</dbReference>